<reference evidence="3 4" key="1">
    <citation type="submission" date="2016-10" db="EMBL/GenBank/DDBJ databases">
        <authorList>
            <person name="de Groot N.N."/>
        </authorList>
    </citation>
    <scope>NUCLEOTIDE SEQUENCE [LARGE SCALE GENOMIC DNA]</scope>
    <source>
        <strain evidence="3 4">DSM 7343</strain>
    </source>
</reference>
<dbReference type="Pfam" id="PF04264">
    <property type="entry name" value="YceI"/>
    <property type="match status" value="1"/>
</dbReference>
<dbReference type="PANTHER" id="PTHR34406">
    <property type="entry name" value="PROTEIN YCEI"/>
    <property type="match status" value="1"/>
</dbReference>
<feature type="chain" id="PRO_5011501978" evidence="1">
    <location>
        <begin position="22"/>
        <end position="202"/>
    </location>
</feature>
<gene>
    <name evidence="3" type="ORF">SAMN05660420_00424</name>
</gene>
<dbReference type="AlphaFoldDB" id="A0A1H3W3L4"/>
<proteinExistence type="predicted"/>
<dbReference type="InterPro" id="IPR036761">
    <property type="entry name" value="TTHA0802/YceI-like_sf"/>
</dbReference>
<evidence type="ECO:0000313" key="4">
    <source>
        <dbReference type="Proteomes" id="UP000199409"/>
    </source>
</evidence>
<keyword evidence="1" id="KW-0732">Signal</keyword>
<evidence type="ECO:0000259" key="2">
    <source>
        <dbReference type="SMART" id="SM00867"/>
    </source>
</evidence>
<accession>A0A1H3W3L4</accession>
<dbReference type="InterPro" id="IPR007372">
    <property type="entry name" value="Lipid/polyisoprenoid-bd_YceI"/>
</dbReference>
<dbReference type="Gene3D" id="2.40.128.110">
    <property type="entry name" value="Lipid/polyisoprenoid-binding, YceI-like"/>
    <property type="match status" value="1"/>
</dbReference>
<dbReference type="PANTHER" id="PTHR34406:SF1">
    <property type="entry name" value="PROTEIN YCEI"/>
    <property type="match status" value="1"/>
</dbReference>
<evidence type="ECO:0000313" key="3">
    <source>
        <dbReference type="EMBL" id="SDZ81014.1"/>
    </source>
</evidence>
<evidence type="ECO:0000256" key="1">
    <source>
        <dbReference type="SAM" id="SignalP"/>
    </source>
</evidence>
<sequence>MNKKIGLTFLTLLFICSTSFAARFQVDSAHTQIHFSVQHLVVFKVRGNFTDFTGIIEANPDNRTLISAAATIQTASIDTRIEKRDQHLRSADFFDASNHPQLHFKSKSITGSGDNIIVLGEITIKGVTKEIMLQGSFLGTTAGPDGKLRAGFEATGMLNRKDFGLNWNKLTETGSVIVGDEIQIGLEIEAMIKPESMMSTSG</sequence>
<feature type="domain" description="Lipid/polyisoprenoid-binding YceI-like" evidence="2">
    <location>
        <begin position="23"/>
        <end position="191"/>
    </location>
</feature>
<name>A0A1H3W3L4_9BACT</name>
<protein>
    <submittedName>
        <fullName evidence="3">Polyisoprenoid-binding protein YceI</fullName>
    </submittedName>
</protein>
<dbReference type="EMBL" id="FNQN01000001">
    <property type="protein sequence ID" value="SDZ81014.1"/>
    <property type="molecule type" value="Genomic_DNA"/>
</dbReference>
<dbReference type="RefSeq" id="WP_092344278.1">
    <property type="nucleotide sequence ID" value="NZ_FNQN01000001.1"/>
</dbReference>
<dbReference type="STRING" id="37625.SAMN05660420_00424"/>
<dbReference type="OrthoDB" id="9811006at2"/>
<keyword evidence="4" id="KW-1185">Reference proteome</keyword>
<dbReference type="SMART" id="SM00867">
    <property type="entry name" value="YceI"/>
    <property type="match status" value="1"/>
</dbReference>
<feature type="signal peptide" evidence="1">
    <location>
        <begin position="1"/>
        <end position="21"/>
    </location>
</feature>
<dbReference type="Proteomes" id="UP000199409">
    <property type="component" value="Unassembled WGS sequence"/>
</dbReference>
<organism evidence="3 4">
    <name type="scientific">Desulfuromusa kysingii</name>
    <dbReference type="NCBI Taxonomy" id="37625"/>
    <lineage>
        <taxon>Bacteria</taxon>
        <taxon>Pseudomonadati</taxon>
        <taxon>Thermodesulfobacteriota</taxon>
        <taxon>Desulfuromonadia</taxon>
        <taxon>Desulfuromonadales</taxon>
        <taxon>Geopsychrobacteraceae</taxon>
        <taxon>Desulfuromusa</taxon>
    </lineage>
</organism>
<dbReference type="SUPFAM" id="SSF101874">
    <property type="entry name" value="YceI-like"/>
    <property type="match status" value="1"/>
</dbReference>